<name>A0A149PBW6_9BURK</name>
<dbReference type="EMBL" id="LRBG01000039">
    <property type="protein sequence ID" value="KXU82506.1"/>
    <property type="molecule type" value="Genomic_DNA"/>
</dbReference>
<feature type="transmembrane region" description="Helical" evidence="6">
    <location>
        <begin position="193"/>
        <end position="214"/>
    </location>
</feature>
<keyword evidence="4 6" id="KW-1133">Transmembrane helix</keyword>
<feature type="transmembrane region" description="Helical" evidence="6">
    <location>
        <begin position="220"/>
        <end position="239"/>
    </location>
</feature>
<keyword evidence="3 6" id="KW-0812">Transmembrane</keyword>
<feature type="transmembrane region" description="Helical" evidence="6">
    <location>
        <begin position="144"/>
        <end position="164"/>
    </location>
</feature>
<dbReference type="AlphaFoldDB" id="A0A149PBW6"/>
<dbReference type="GO" id="GO:0022857">
    <property type="term" value="F:transmembrane transporter activity"/>
    <property type="evidence" value="ECO:0007669"/>
    <property type="project" value="InterPro"/>
</dbReference>
<evidence type="ECO:0000256" key="1">
    <source>
        <dbReference type="ARBA" id="ARBA00004651"/>
    </source>
</evidence>
<evidence type="ECO:0000313" key="7">
    <source>
        <dbReference type="EMBL" id="KXU82506.1"/>
    </source>
</evidence>
<dbReference type="CDD" id="cd06580">
    <property type="entry name" value="TM_PBP1_transp_TpRbsC_like"/>
    <property type="match status" value="1"/>
</dbReference>
<accession>A0A149PBW6</accession>
<dbReference type="PANTHER" id="PTHR43370">
    <property type="entry name" value="SUGAR ABC TRANSPORTER INTEGRAL MEMBRANE PROTEIN-RELATED"/>
    <property type="match status" value="1"/>
</dbReference>
<evidence type="ECO:0000256" key="6">
    <source>
        <dbReference type="SAM" id="Phobius"/>
    </source>
</evidence>
<feature type="transmembrane region" description="Helical" evidence="6">
    <location>
        <begin position="246"/>
        <end position="266"/>
    </location>
</feature>
<keyword evidence="2" id="KW-1003">Cell membrane</keyword>
<dbReference type="RefSeq" id="WP_062137721.1">
    <property type="nucleotide sequence ID" value="NZ_LRBG01000039.1"/>
</dbReference>
<keyword evidence="8" id="KW-1185">Reference proteome</keyword>
<feature type="transmembrane region" description="Helical" evidence="6">
    <location>
        <begin position="97"/>
        <end position="115"/>
    </location>
</feature>
<dbReference type="PANTHER" id="PTHR43370:SF2">
    <property type="entry name" value="ABC TRANSPORTER PERMEASE PROTEIN"/>
    <property type="match status" value="1"/>
</dbReference>
<dbReference type="STRING" id="1399968.CI15_33835"/>
<dbReference type="Pfam" id="PF02653">
    <property type="entry name" value="BPD_transp_2"/>
    <property type="match status" value="1"/>
</dbReference>
<dbReference type="OrthoDB" id="9792579at2"/>
<feature type="transmembrane region" description="Helical" evidence="6">
    <location>
        <begin position="272"/>
        <end position="289"/>
    </location>
</feature>
<evidence type="ECO:0000256" key="3">
    <source>
        <dbReference type="ARBA" id="ARBA00022692"/>
    </source>
</evidence>
<proteinExistence type="predicted"/>
<comment type="caution">
    <text evidence="7">The sequence shown here is derived from an EMBL/GenBank/DDBJ whole genome shotgun (WGS) entry which is preliminary data.</text>
</comment>
<evidence type="ECO:0000256" key="5">
    <source>
        <dbReference type="ARBA" id="ARBA00023136"/>
    </source>
</evidence>
<feature type="transmembrane region" description="Helical" evidence="6">
    <location>
        <begin position="68"/>
        <end position="90"/>
    </location>
</feature>
<comment type="subcellular location">
    <subcellularLocation>
        <location evidence="1">Cell membrane</location>
        <topology evidence="1">Multi-pass membrane protein</topology>
    </subcellularLocation>
</comment>
<reference evidence="7 8" key="1">
    <citation type="journal article" date="2015" name="Int. J. Syst. Evol. Microbiol.">
        <title>Burkholderia monticola sp. nov., isolated from mountain soil.</title>
        <authorList>
            <person name="Baek I."/>
            <person name="Seo B."/>
            <person name="Lee I."/>
            <person name="Yi H."/>
            <person name="Chun J."/>
        </authorList>
    </citation>
    <scope>NUCLEOTIDE SEQUENCE [LARGE SCALE GENOMIC DNA]</scope>
    <source>
        <strain evidence="7 8">JC2948</strain>
    </source>
</reference>
<dbReference type="Proteomes" id="UP000075613">
    <property type="component" value="Unassembled WGS sequence"/>
</dbReference>
<evidence type="ECO:0000256" key="4">
    <source>
        <dbReference type="ARBA" id="ARBA00022989"/>
    </source>
</evidence>
<dbReference type="GO" id="GO:0005886">
    <property type="term" value="C:plasma membrane"/>
    <property type="evidence" value="ECO:0007669"/>
    <property type="project" value="UniProtKB-SubCell"/>
</dbReference>
<protein>
    <submittedName>
        <fullName evidence="7">ABC transporter permease</fullName>
    </submittedName>
</protein>
<evidence type="ECO:0000256" key="2">
    <source>
        <dbReference type="ARBA" id="ARBA00022475"/>
    </source>
</evidence>
<gene>
    <name evidence="7" type="ORF">CI15_33835</name>
</gene>
<sequence>MSDLHSPVAVLLLSLFAGAIRVSTPYLFVSLGECLTEKGGRVNLGLEGILVSGAMCGYAGSYLFGSPWLGVLAAAAAGLVLGCLHGLVCSLPRVSDIAFGIALMLFGTGLAFYLGKPFIEPQAPMLPSIDLGAWAASPQVHNALHINLLFVIGVVLAVALQWGLRSMRWGMTLRLVGENAESARAMGYPVTRVRVIATAVGGLFAGVGGAYLSLVYPGSWNEGLSSGQGLMAVALVIFARWQPLRCLWAALLFGAAGALGPALQAIGVTSGYYLFNAAPYVLTLALMIINCRPDRTLAGAPGELSLTR</sequence>
<keyword evidence="5 6" id="KW-0472">Membrane</keyword>
<evidence type="ECO:0000313" key="8">
    <source>
        <dbReference type="Proteomes" id="UP000075613"/>
    </source>
</evidence>
<organism evidence="7 8">
    <name type="scientific">Paraburkholderia monticola</name>
    <dbReference type="NCBI Taxonomy" id="1399968"/>
    <lineage>
        <taxon>Bacteria</taxon>
        <taxon>Pseudomonadati</taxon>
        <taxon>Pseudomonadota</taxon>
        <taxon>Betaproteobacteria</taxon>
        <taxon>Burkholderiales</taxon>
        <taxon>Burkholderiaceae</taxon>
        <taxon>Paraburkholderia</taxon>
    </lineage>
</organism>
<dbReference type="InterPro" id="IPR001851">
    <property type="entry name" value="ABC_transp_permease"/>
</dbReference>